<dbReference type="SUPFAM" id="SSF48726">
    <property type="entry name" value="Immunoglobulin"/>
    <property type="match status" value="3"/>
</dbReference>
<feature type="compositionally biased region" description="Polar residues" evidence="3">
    <location>
        <begin position="663"/>
        <end position="676"/>
    </location>
</feature>
<dbReference type="PROSITE" id="PS50853">
    <property type="entry name" value="FN3"/>
    <property type="match status" value="1"/>
</dbReference>
<evidence type="ECO:0000259" key="5">
    <source>
        <dbReference type="PROSITE" id="PS50853"/>
    </source>
</evidence>
<dbReference type="InterPro" id="IPR007110">
    <property type="entry name" value="Ig-like_dom"/>
</dbReference>
<dbReference type="Proteomes" id="UP000826234">
    <property type="component" value="Unassembled WGS sequence"/>
</dbReference>
<dbReference type="InterPro" id="IPR036116">
    <property type="entry name" value="FN3_sf"/>
</dbReference>
<dbReference type="EMBL" id="JAIPUX010003283">
    <property type="protein sequence ID" value="KAH0623224.1"/>
    <property type="molecule type" value="Genomic_DNA"/>
</dbReference>
<evidence type="ECO:0000313" key="7">
    <source>
        <dbReference type="Proteomes" id="UP000826234"/>
    </source>
</evidence>
<dbReference type="InterPro" id="IPR013098">
    <property type="entry name" value="Ig_I-set"/>
</dbReference>
<reference evidence="6 7" key="1">
    <citation type="journal article" date="2022" name="Gigascience">
        <title>A chromosome-level genome assembly and annotation of the desert horned lizard, Phrynosoma platyrhinos, provides insight into chromosomal rearrangements among reptiles.</title>
        <authorList>
            <person name="Koochekian N."/>
            <person name="Ascanio A."/>
            <person name="Farleigh K."/>
            <person name="Card D.C."/>
            <person name="Schield D.R."/>
            <person name="Castoe T.A."/>
            <person name="Jezkova T."/>
        </authorList>
    </citation>
    <scope>NUCLEOTIDE SEQUENCE [LARGE SCALE GENOMIC DNA]</scope>
    <source>
        <strain evidence="6">NK-2021</strain>
    </source>
</reference>
<dbReference type="InterPro" id="IPR003599">
    <property type="entry name" value="Ig_sub"/>
</dbReference>
<protein>
    <recommendedName>
        <fullName evidence="8">Roundabout homolog 4</fullName>
    </recommendedName>
</protein>
<evidence type="ECO:0008006" key="8">
    <source>
        <dbReference type="Google" id="ProtNLM"/>
    </source>
</evidence>
<organism evidence="6 7">
    <name type="scientific">Phrynosoma platyrhinos</name>
    <name type="common">Desert horned lizard</name>
    <dbReference type="NCBI Taxonomy" id="52577"/>
    <lineage>
        <taxon>Eukaryota</taxon>
        <taxon>Metazoa</taxon>
        <taxon>Chordata</taxon>
        <taxon>Craniata</taxon>
        <taxon>Vertebrata</taxon>
        <taxon>Euteleostomi</taxon>
        <taxon>Lepidosauria</taxon>
        <taxon>Squamata</taxon>
        <taxon>Bifurcata</taxon>
        <taxon>Unidentata</taxon>
        <taxon>Episquamata</taxon>
        <taxon>Toxicofera</taxon>
        <taxon>Iguania</taxon>
        <taxon>Phrynosomatidae</taxon>
        <taxon>Phrynosomatinae</taxon>
        <taxon>Phrynosoma</taxon>
    </lineage>
</organism>
<proteinExistence type="predicted"/>
<dbReference type="InterPro" id="IPR013783">
    <property type="entry name" value="Ig-like_fold"/>
</dbReference>
<dbReference type="InterPro" id="IPR003961">
    <property type="entry name" value="FN3_dom"/>
</dbReference>
<evidence type="ECO:0000256" key="3">
    <source>
        <dbReference type="SAM" id="MobiDB-lite"/>
    </source>
</evidence>
<feature type="domain" description="Ig-like" evidence="4">
    <location>
        <begin position="120"/>
        <end position="198"/>
    </location>
</feature>
<gene>
    <name evidence="6" type="ORF">JD844_031300</name>
</gene>
<comment type="caution">
    <text evidence="6">The sequence shown here is derived from an EMBL/GenBank/DDBJ whole genome shotgun (WGS) entry which is preliminary data.</text>
</comment>
<evidence type="ECO:0000313" key="6">
    <source>
        <dbReference type="EMBL" id="KAH0623224.1"/>
    </source>
</evidence>
<feature type="domain" description="Fibronectin type-III" evidence="5">
    <location>
        <begin position="313"/>
        <end position="408"/>
    </location>
</feature>
<dbReference type="PROSITE" id="PS50835">
    <property type="entry name" value="IG_LIKE"/>
    <property type="match status" value="3"/>
</dbReference>
<evidence type="ECO:0000256" key="1">
    <source>
        <dbReference type="ARBA" id="ARBA00022737"/>
    </source>
</evidence>
<dbReference type="Gene3D" id="2.60.40.10">
    <property type="entry name" value="Immunoglobulins"/>
    <property type="match status" value="4"/>
</dbReference>
<name>A0ABQ7T155_PHRPL</name>
<keyword evidence="2" id="KW-0393">Immunoglobulin domain</keyword>
<dbReference type="InterPro" id="IPR003598">
    <property type="entry name" value="Ig_sub2"/>
</dbReference>
<keyword evidence="1" id="KW-0677">Repeat</keyword>
<feature type="domain" description="Ig-like" evidence="4">
    <location>
        <begin position="19"/>
        <end position="114"/>
    </location>
</feature>
<feature type="domain" description="Ig-like" evidence="4">
    <location>
        <begin position="203"/>
        <end position="287"/>
    </location>
</feature>
<feature type="compositionally biased region" description="Pro residues" evidence="3">
    <location>
        <begin position="618"/>
        <end position="628"/>
    </location>
</feature>
<feature type="region of interest" description="Disordered" evidence="3">
    <location>
        <begin position="613"/>
        <end position="634"/>
    </location>
</feature>
<dbReference type="Pfam" id="PF07679">
    <property type="entry name" value="I-set"/>
    <property type="match status" value="1"/>
</dbReference>
<dbReference type="SUPFAM" id="SSF49265">
    <property type="entry name" value="Fibronectin type III"/>
    <property type="match status" value="1"/>
</dbReference>
<keyword evidence="7" id="KW-1185">Reference proteome</keyword>
<dbReference type="SMART" id="SM00408">
    <property type="entry name" value="IGc2"/>
    <property type="match status" value="3"/>
</dbReference>
<dbReference type="Pfam" id="PF13927">
    <property type="entry name" value="Ig_3"/>
    <property type="match status" value="2"/>
</dbReference>
<dbReference type="SMART" id="SM00409">
    <property type="entry name" value="IG"/>
    <property type="match status" value="3"/>
</dbReference>
<evidence type="ECO:0000259" key="4">
    <source>
        <dbReference type="PROSITE" id="PS50835"/>
    </source>
</evidence>
<evidence type="ECO:0000256" key="2">
    <source>
        <dbReference type="ARBA" id="ARBA00023319"/>
    </source>
</evidence>
<accession>A0ABQ7T155</accession>
<dbReference type="PANTHER" id="PTHR10075">
    <property type="entry name" value="BASIGIN RELATED"/>
    <property type="match status" value="1"/>
</dbReference>
<dbReference type="CDD" id="cd00063">
    <property type="entry name" value="FN3"/>
    <property type="match status" value="1"/>
</dbReference>
<sequence length="852" mass="94442">MSGCFAQEGSKSRSEEFMPQILDHPSDLVVRWDQPATLHCRATGNPPPTIEWYRNGEYVKTNKDDATSQHPLLLDGSLFFLRLSQKKGKSDEGVYNCLARNHLGTAISKNASLYVEVLQEEFRLHPSDLTVTVEERFMLECIPPRGHPEPVISWKKNGVPVSNGRLLVSHALKSDSGTYICMATNQAGERASREAIVSVWEKPTFSRRPNDVQAKLGTSVQFMCGIHGDPTPTVQWHKEDGELPAGRYDVSQESILQIHDLTIDDAGKYICTARNSAGMISAKATLTVEDPLDTGQREQDRSEDALKDLMAARVFLINVTAVPFAPAAHLHWKLIPTSQTKHIEGYIVFYRSLLPVSTHWAEWNVPRDHRTIVAGLERGYTYEFKVQPYSGKAHGLDSNMKHLWIPEEELTVGKMTKTSDLLSSNYILEVVRQPVFIASMGSALWIMLMVLAVYVCQQQARQYSAERQYALGEAVSFDRQSQGSHIQTAPLVPDSRNTSLYGALYVDLPAKDLKTFYDTSLPHPLSSPSLHTVELPRTGDQKLIPRCIQNLRLDNTNVRGGTHKEPLKATSLQSPNLNIQGFWDKSSKKGETKKVLKTNSSPKFSQCHASQNIAGLLLPPPPPVPPGVQEPQDHSTQQECTCTCYLDHPEDQASWQQDKDSQRAGNESQEESQTIPTLPYSRLSAASLSLSLNDDRETVLTPEECSTPIFSGGLKEHCNRLQNDIISATPQTFSSPHTYGYICSPLASELLENDDDDPNMEENRDHSTKFFHGFCQTPLSSLSEDEASLGGSLLNGWGSASEDNGTSTRCSLISSSDGSFLMDANFAQALAVVVDSFCFGMTQREVDKALTG</sequence>
<feature type="compositionally biased region" description="Basic and acidic residues" evidence="3">
    <location>
        <begin position="653"/>
        <end position="662"/>
    </location>
</feature>
<feature type="region of interest" description="Disordered" evidence="3">
    <location>
        <begin position="653"/>
        <end position="680"/>
    </location>
</feature>
<dbReference type="InterPro" id="IPR036179">
    <property type="entry name" value="Ig-like_dom_sf"/>
</dbReference>
<dbReference type="PANTHER" id="PTHR10075:SF103">
    <property type="entry name" value="ROUNDABOUT HOMOLOG 4"/>
    <property type="match status" value="1"/>
</dbReference>